<evidence type="ECO:0000313" key="6">
    <source>
        <dbReference type="EMBL" id="ANZ77240.1"/>
    </source>
</evidence>
<evidence type="ECO:0000256" key="5">
    <source>
        <dbReference type="SAM" id="MobiDB-lite"/>
    </source>
</evidence>
<feature type="region of interest" description="Disordered" evidence="5">
    <location>
        <begin position="207"/>
        <end position="256"/>
    </location>
</feature>
<evidence type="ECO:0000256" key="1">
    <source>
        <dbReference type="ARBA" id="ARBA00022490"/>
    </source>
</evidence>
<dbReference type="HAMAP" id="MF_03009">
    <property type="entry name" value="eIF3j"/>
    <property type="match status" value="1"/>
</dbReference>
<name>A0A1B2JGS0_PICPA</name>
<accession>A0A1B2JGS0</accession>
<reference evidence="6 7" key="1">
    <citation type="submission" date="2016-02" db="EMBL/GenBank/DDBJ databases">
        <title>Comparative genomic and transcriptomic foundation for Pichia pastoris.</title>
        <authorList>
            <person name="Love K.R."/>
            <person name="Shah K.A."/>
            <person name="Whittaker C.A."/>
            <person name="Wu J."/>
            <person name="Bartlett M.C."/>
            <person name="Ma D."/>
            <person name="Leeson R.L."/>
            <person name="Priest M."/>
            <person name="Young S.K."/>
            <person name="Love J.C."/>
        </authorList>
    </citation>
    <scope>NUCLEOTIDE SEQUENCE [LARGE SCALE GENOMIC DNA]</scope>
    <source>
        <strain evidence="6 7">ATCC 28485</strain>
    </source>
</reference>
<dbReference type="InterPro" id="IPR013906">
    <property type="entry name" value="eIF3j"/>
</dbReference>
<dbReference type="InterPro" id="IPR023194">
    <property type="entry name" value="eIF3-like_dom_sf"/>
</dbReference>
<comment type="similarity">
    <text evidence="4">Belongs to the eIF-3 subunit J family.</text>
</comment>
<keyword evidence="1 4" id="KW-0963">Cytoplasm</keyword>
<evidence type="ECO:0000313" key="7">
    <source>
        <dbReference type="Proteomes" id="UP000094565"/>
    </source>
</evidence>
<sequence>MSWDDEDFDIPTKAPAQSWEDEVDDEPLLESWDTVDTPKAPVKTSTKTVSKKKENKANPTQKKLDIDLVDDKTRKELLKQAELDADLNNAADLFDGLGVADEHPRARAARAALGANGGAGKAALTKDSPLREHPLFELETKQDYVNLRKALSTQLTSYAKDSMLNYSSSLAIDLIRDLSNPLSLENLRKVISTLSVMEKEKIKVERQARLAKSGGTSTGGAGKKKAKNVRANVGGSFRKDDMDTTNYDDLGDDDFM</sequence>
<evidence type="ECO:0000256" key="4">
    <source>
        <dbReference type="HAMAP-Rule" id="MF_03009"/>
    </source>
</evidence>
<dbReference type="PANTHER" id="PTHR21681:SF0">
    <property type="entry name" value="EUKARYOTIC TRANSLATION INITIATION FACTOR 3 SUBUNIT J"/>
    <property type="match status" value="1"/>
</dbReference>
<protein>
    <recommendedName>
        <fullName evidence="4">Eukaryotic translation initiation factor 3 subunit J</fullName>
        <shortName evidence="4">eIF3j</shortName>
    </recommendedName>
    <alternativeName>
        <fullName evidence="4">Eukaryotic translation initiation factor 3 30 kDa subunit homolog</fullName>
        <shortName evidence="4">eIF-3 30 kDa subunit homolog</shortName>
    </alternativeName>
</protein>
<dbReference type="GO" id="GO:0005852">
    <property type="term" value="C:eukaryotic translation initiation factor 3 complex"/>
    <property type="evidence" value="ECO:0007669"/>
    <property type="project" value="UniProtKB-UniRule"/>
</dbReference>
<comment type="function">
    <text evidence="4">Component of the eukaryotic translation initiation factor 3 (eIF-3) complex, which is involved in protein synthesis of a specialized repertoire of mRNAs and, together with other initiation factors, stimulates binding of mRNA and methionyl-tRNAi to the 40S ribosome. The eIF-3 complex specifically targets and initiates translation of a subset of mRNAs involved in cell proliferation.</text>
</comment>
<dbReference type="GO" id="GO:0003743">
    <property type="term" value="F:translation initiation factor activity"/>
    <property type="evidence" value="ECO:0007669"/>
    <property type="project" value="UniProtKB-UniRule"/>
</dbReference>
<comment type="subcellular location">
    <subcellularLocation>
        <location evidence="4">Cytoplasm</location>
    </subcellularLocation>
</comment>
<dbReference type="GO" id="GO:0001732">
    <property type="term" value="P:formation of cytoplasmic translation initiation complex"/>
    <property type="evidence" value="ECO:0007669"/>
    <property type="project" value="UniProtKB-UniRule"/>
</dbReference>
<keyword evidence="3 4" id="KW-0648">Protein biosynthesis</keyword>
<dbReference type="EMBL" id="CP014586">
    <property type="protein sequence ID" value="ANZ77240.1"/>
    <property type="molecule type" value="Genomic_DNA"/>
</dbReference>
<evidence type="ECO:0000256" key="3">
    <source>
        <dbReference type="ARBA" id="ARBA00022917"/>
    </source>
</evidence>
<dbReference type="Gene3D" id="1.10.246.60">
    <property type="entry name" value="Eukaryotic translation initiation factor 3 like domains"/>
    <property type="match status" value="1"/>
</dbReference>
<evidence type="ECO:0000256" key="2">
    <source>
        <dbReference type="ARBA" id="ARBA00022540"/>
    </source>
</evidence>
<dbReference type="GO" id="GO:0016282">
    <property type="term" value="C:eukaryotic 43S preinitiation complex"/>
    <property type="evidence" value="ECO:0007669"/>
    <property type="project" value="UniProtKB-UniRule"/>
</dbReference>
<dbReference type="OrthoDB" id="20381at2759"/>
<comment type="subunit">
    <text evidence="4">Component of the eukaryotic translation initiation factor 3 (eIF-3) complex.</text>
</comment>
<proteinExistence type="inferred from homology"/>
<keyword evidence="2 4" id="KW-0396">Initiation factor</keyword>
<keyword evidence="7" id="KW-1185">Reference proteome</keyword>
<feature type="compositionally biased region" description="Acidic residues" evidence="5">
    <location>
        <begin position="19"/>
        <end position="28"/>
    </location>
</feature>
<dbReference type="Pfam" id="PF08597">
    <property type="entry name" value="eIF3_subunit"/>
    <property type="match status" value="1"/>
</dbReference>
<dbReference type="AlphaFoldDB" id="A0A1B2JGS0"/>
<organism evidence="6 7">
    <name type="scientific">Komagataella pastoris</name>
    <name type="common">Yeast</name>
    <name type="synonym">Pichia pastoris</name>
    <dbReference type="NCBI Taxonomy" id="4922"/>
    <lineage>
        <taxon>Eukaryota</taxon>
        <taxon>Fungi</taxon>
        <taxon>Dikarya</taxon>
        <taxon>Ascomycota</taxon>
        <taxon>Saccharomycotina</taxon>
        <taxon>Pichiomycetes</taxon>
        <taxon>Pichiales</taxon>
        <taxon>Pichiaceae</taxon>
        <taxon>Komagataella</taxon>
    </lineage>
</organism>
<gene>
    <name evidence="4 6" type="primary">HCR1</name>
    <name evidence="6" type="ORF">ATY40_BA7503481</name>
</gene>
<dbReference type="Proteomes" id="UP000094565">
    <property type="component" value="Chromosome 3"/>
</dbReference>
<dbReference type="GO" id="GO:0033290">
    <property type="term" value="C:eukaryotic 48S preinitiation complex"/>
    <property type="evidence" value="ECO:0007669"/>
    <property type="project" value="UniProtKB-UniRule"/>
</dbReference>
<feature type="region of interest" description="Disordered" evidence="5">
    <location>
        <begin position="1"/>
        <end position="59"/>
    </location>
</feature>
<dbReference type="PANTHER" id="PTHR21681">
    <property type="entry name" value="EUKARYOTIC TRANSLATION INITIATION FACTOR 3 SUBUNIT J"/>
    <property type="match status" value="1"/>
</dbReference>
<feature type="compositionally biased region" description="Low complexity" evidence="5">
    <location>
        <begin position="37"/>
        <end position="48"/>
    </location>
</feature>